<dbReference type="InterPro" id="IPR027587">
    <property type="entry name" value="TrbK"/>
</dbReference>
<dbReference type="Pfam" id="PF20084">
    <property type="entry name" value="TrbK"/>
    <property type="match status" value="1"/>
</dbReference>
<dbReference type="OrthoDB" id="9815800at2"/>
<accession>A0A0D6P4J4</accession>
<dbReference type="Proteomes" id="UP000032680">
    <property type="component" value="Unassembled WGS sequence"/>
</dbReference>
<evidence type="ECO:0000313" key="2">
    <source>
        <dbReference type="EMBL" id="GAN75809.1"/>
    </source>
</evidence>
<evidence type="ECO:0008006" key="4">
    <source>
        <dbReference type="Google" id="ProtNLM"/>
    </source>
</evidence>
<dbReference type="AlphaFoldDB" id="A0A0D6P4J4"/>
<evidence type="ECO:0000256" key="1">
    <source>
        <dbReference type="SAM" id="MobiDB-lite"/>
    </source>
</evidence>
<comment type="caution">
    <text evidence="2">The sequence shown here is derived from an EMBL/GenBank/DDBJ whole genome shotgun (WGS) entry which is preliminary data.</text>
</comment>
<dbReference type="RefSeq" id="WP_048859555.1">
    <property type="nucleotide sequence ID" value="NZ_BANB01000009.1"/>
</dbReference>
<proteinExistence type="predicted"/>
<protein>
    <recommendedName>
        <fullName evidence="4">Conjugal transfer protein TrbK</fullName>
    </recommendedName>
</protein>
<dbReference type="EMBL" id="BANB01000009">
    <property type="protein sequence ID" value="GAN75809.1"/>
    <property type="molecule type" value="Genomic_DNA"/>
</dbReference>
<feature type="region of interest" description="Disordered" evidence="1">
    <location>
        <begin position="86"/>
        <end position="108"/>
    </location>
</feature>
<sequence length="108" mass="11547">MRGRLFNTRAVARASGFLLVAVAIVALAVRFDHDGAKPHAPAPRRAESTDPLAAELARCQSIGMAAQNDGACAAAWAENRRRFFTYRPAHSATPPASHPTPKTDAEEP</sequence>
<dbReference type="NCBIfam" id="TIGR04360">
    <property type="entry name" value="other_trbK"/>
    <property type="match status" value="1"/>
</dbReference>
<keyword evidence="3" id="KW-1185">Reference proteome</keyword>
<gene>
    <name evidence="2" type="ORF">Asru_0009_02</name>
</gene>
<name>A0A0D6P4J4_9PROT</name>
<evidence type="ECO:0000313" key="3">
    <source>
        <dbReference type="Proteomes" id="UP000032680"/>
    </source>
</evidence>
<organism evidence="2 3">
    <name type="scientific">Acidisphaera rubrifaciens HS-AP3</name>
    <dbReference type="NCBI Taxonomy" id="1231350"/>
    <lineage>
        <taxon>Bacteria</taxon>
        <taxon>Pseudomonadati</taxon>
        <taxon>Pseudomonadota</taxon>
        <taxon>Alphaproteobacteria</taxon>
        <taxon>Acetobacterales</taxon>
        <taxon>Acetobacteraceae</taxon>
        <taxon>Acidisphaera</taxon>
    </lineage>
</organism>
<reference evidence="2 3" key="1">
    <citation type="submission" date="2012-11" db="EMBL/GenBank/DDBJ databases">
        <title>Whole genome sequence of Acidisphaera rubrifaciens HS-AP3.</title>
        <authorList>
            <person name="Azuma Y."/>
            <person name="Higashiura N."/>
            <person name="Hirakawa H."/>
            <person name="Matsushita K."/>
        </authorList>
    </citation>
    <scope>NUCLEOTIDE SEQUENCE [LARGE SCALE GENOMIC DNA]</scope>
    <source>
        <strain evidence="2 3">HS-AP3</strain>
    </source>
</reference>